<dbReference type="Pfam" id="PF20331">
    <property type="entry name" value="DUF6626"/>
    <property type="match status" value="1"/>
</dbReference>
<comment type="caution">
    <text evidence="1">The sequence shown here is derived from an EMBL/GenBank/DDBJ whole genome shotgun (WGS) entry which is preliminary data.</text>
</comment>
<gene>
    <name evidence="1" type="ORF">GCM10011617_01170</name>
</gene>
<reference evidence="1" key="2">
    <citation type="submission" date="2020-09" db="EMBL/GenBank/DDBJ databases">
        <authorList>
            <person name="Sun Q."/>
            <person name="Kim S."/>
        </authorList>
    </citation>
    <scope>NUCLEOTIDE SEQUENCE</scope>
    <source>
        <strain evidence="1">KCTC 32422</strain>
    </source>
</reference>
<dbReference type="RefSeq" id="WP_189538485.1">
    <property type="nucleotide sequence ID" value="NZ_BMZD01000001.1"/>
</dbReference>
<name>A0A918R3W8_9SPHN</name>
<evidence type="ECO:0000313" key="2">
    <source>
        <dbReference type="Proteomes" id="UP000634139"/>
    </source>
</evidence>
<reference evidence="1" key="1">
    <citation type="journal article" date="2014" name="Int. J. Syst. Evol. Microbiol.">
        <title>Complete genome sequence of Corynebacterium casei LMG S-19264T (=DSM 44701T), isolated from a smear-ripened cheese.</title>
        <authorList>
            <consortium name="US DOE Joint Genome Institute (JGI-PGF)"/>
            <person name="Walter F."/>
            <person name="Albersmeier A."/>
            <person name="Kalinowski J."/>
            <person name="Ruckert C."/>
        </authorList>
    </citation>
    <scope>NUCLEOTIDE SEQUENCE</scope>
    <source>
        <strain evidence="1">KCTC 32422</strain>
    </source>
</reference>
<protein>
    <submittedName>
        <fullName evidence="1">Uncharacterized protein</fullName>
    </submittedName>
</protein>
<sequence length="102" mass="11511">MNKNTVILEIFDFLRQRGVVENEGEFSEGWLGQCSSYYRGLRFKKTEPSIGVVAIVGSRLQKAGEQIVASPRHAHVGHRFLELSEKCHQLVNEEAVELELIG</sequence>
<dbReference type="AlphaFoldDB" id="A0A918R3W8"/>
<evidence type="ECO:0000313" key="1">
    <source>
        <dbReference type="EMBL" id="GGZ86370.1"/>
    </source>
</evidence>
<accession>A0A918R3W8</accession>
<proteinExistence type="predicted"/>
<keyword evidence="2" id="KW-1185">Reference proteome</keyword>
<dbReference type="InterPro" id="IPR046734">
    <property type="entry name" value="DUF6626"/>
</dbReference>
<organism evidence="1 2">
    <name type="scientific">Novosphingobium arvoryzae</name>
    <dbReference type="NCBI Taxonomy" id="1256514"/>
    <lineage>
        <taxon>Bacteria</taxon>
        <taxon>Pseudomonadati</taxon>
        <taxon>Pseudomonadota</taxon>
        <taxon>Alphaproteobacteria</taxon>
        <taxon>Sphingomonadales</taxon>
        <taxon>Sphingomonadaceae</taxon>
        <taxon>Novosphingobium</taxon>
    </lineage>
</organism>
<dbReference type="Proteomes" id="UP000634139">
    <property type="component" value="Unassembled WGS sequence"/>
</dbReference>
<dbReference type="EMBL" id="BMZD01000001">
    <property type="protein sequence ID" value="GGZ86370.1"/>
    <property type="molecule type" value="Genomic_DNA"/>
</dbReference>